<protein>
    <submittedName>
        <fullName evidence="5">Helix-turn-helix protein</fullName>
    </submittedName>
</protein>
<dbReference type="PANTHER" id="PTHR43280">
    <property type="entry name" value="ARAC-FAMILY TRANSCRIPTIONAL REGULATOR"/>
    <property type="match status" value="1"/>
</dbReference>
<dbReference type="Gene3D" id="1.10.10.60">
    <property type="entry name" value="Homeodomain-like"/>
    <property type="match status" value="1"/>
</dbReference>
<sequence>MATQSLQSFRDTHLGPTVALGEANVFRMENVMNPNCGEVRYSRRDFFKITLIRGHNCYHYADKSLEIDGPTLIFFNPRVPYTWEGLSEDVNGYFIIFQEAFVSGRFVPALSELSMFQPGGSPAYRLNDAQEKEVTDLFEKMLREVDSDYPHKYDLLRNYAAEMIHYALKLQPSEKLYENVDASGRLTGVFLELLERQFPIDSQQQRFTLRSAGDYAERLAVHVNHLNRSVKETTGKTTTTLIANRVAAEARALLKHTDWNISEVGDSLGFREPAHFANFFKRHTGQSPTAYRSV</sequence>
<name>A0A2S6I6L0_9BACT</name>
<dbReference type="GO" id="GO:0043565">
    <property type="term" value="F:sequence-specific DNA binding"/>
    <property type="evidence" value="ECO:0007669"/>
    <property type="project" value="InterPro"/>
</dbReference>
<keyword evidence="1" id="KW-0805">Transcription regulation</keyword>
<keyword evidence="3" id="KW-0804">Transcription</keyword>
<keyword evidence="2" id="KW-0238">DNA-binding</keyword>
<dbReference type="InterPro" id="IPR020449">
    <property type="entry name" value="Tscrpt_reg_AraC-type_HTH"/>
</dbReference>
<gene>
    <name evidence="5" type="ORF">CLV84_0043</name>
</gene>
<dbReference type="PROSITE" id="PS01124">
    <property type="entry name" value="HTH_ARAC_FAMILY_2"/>
    <property type="match status" value="1"/>
</dbReference>
<dbReference type="InterPro" id="IPR037923">
    <property type="entry name" value="HTH-like"/>
</dbReference>
<dbReference type="SMART" id="SM00342">
    <property type="entry name" value="HTH_ARAC"/>
    <property type="match status" value="1"/>
</dbReference>
<dbReference type="InterPro" id="IPR009057">
    <property type="entry name" value="Homeodomain-like_sf"/>
</dbReference>
<dbReference type="SUPFAM" id="SSF51215">
    <property type="entry name" value="Regulatory protein AraC"/>
    <property type="match status" value="1"/>
</dbReference>
<reference evidence="5 6" key="1">
    <citation type="submission" date="2018-02" db="EMBL/GenBank/DDBJ databases">
        <title>Genomic Encyclopedia of Archaeal and Bacterial Type Strains, Phase II (KMG-II): from individual species to whole genera.</title>
        <authorList>
            <person name="Goeker M."/>
        </authorList>
    </citation>
    <scope>NUCLEOTIDE SEQUENCE [LARGE SCALE GENOMIC DNA]</scope>
    <source>
        <strain evidence="5 6">DSM 29526</strain>
    </source>
</reference>
<evidence type="ECO:0000259" key="4">
    <source>
        <dbReference type="PROSITE" id="PS01124"/>
    </source>
</evidence>
<dbReference type="InterPro" id="IPR018060">
    <property type="entry name" value="HTH_AraC"/>
</dbReference>
<keyword evidence="6" id="KW-1185">Reference proteome</keyword>
<evidence type="ECO:0000256" key="1">
    <source>
        <dbReference type="ARBA" id="ARBA00023015"/>
    </source>
</evidence>
<feature type="domain" description="HTH araC/xylS-type" evidence="4">
    <location>
        <begin position="214"/>
        <end position="294"/>
    </location>
</feature>
<comment type="caution">
    <text evidence="5">The sequence shown here is derived from an EMBL/GenBank/DDBJ whole genome shotgun (WGS) entry which is preliminary data.</text>
</comment>
<dbReference type="AlphaFoldDB" id="A0A2S6I6L0"/>
<organism evidence="5 6">
    <name type="scientific">Neolewinella xylanilytica</name>
    <dbReference type="NCBI Taxonomy" id="1514080"/>
    <lineage>
        <taxon>Bacteria</taxon>
        <taxon>Pseudomonadati</taxon>
        <taxon>Bacteroidota</taxon>
        <taxon>Saprospiria</taxon>
        <taxon>Saprospirales</taxon>
        <taxon>Lewinellaceae</taxon>
        <taxon>Neolewinella</taxon>
    </lineage>
</organism>
<proteinExistence type="predicted"/>
<evidence type="ECO:0000313" key="5">
    <source>
        <dbReference type="EMBL" id="PPK87109.1"/>
    </source>
</evidence>
<evidence type="ECO:0000256" key="3">
    <source>
        <dbReference type="ARBA" id="ARBA00023163"/>
    </source>
</evidence>
<dbReference type="PRINTS" id="PR00032">
    <property type="entry name" value="HTHARAC"/>
</dbReference>
<dbReference type="OrthoDB" id="629929at2"/>
<dbReference type="EMBL" id="PTJC01000005">
    <property type="protein sequence ID" value="PPK87109.1"/>
    <property type="molecule type" value="Genomic_DNA"/>
</dbReference>
<evidence type="ECO:0000256" key="2">
    <source>
        <dbReference type="ARBA" id="ARBA00023125"/>
    </source>
</evidence>
<dbReference type="PANTHER" id="PTHR43280:SF32">
    <property type="entry name" value="TRANSCRIPTIONAL REGULATORY PROTEIN"/>
    <property type="match status" value="1"/>
</dbReference>
<dbReference type="GO" id="GO:0003700">
    <property type="term" value="F:DNA-binding transcription factor activity"/>
    <property type="evidence" value="ECO:0007669"/>
    <property type="project" value="InterPro"/>
</dbReference>
<evidence type="ECO:0000313" key="6">
    <source>
        <dbReference type="Proteomes" id="UP000237662"/>
    </source>
</evidence>
<dbReference type="SUPFAM" id="SSF46689">
    <property type="entry name" value="Homeodomain-like"/>
    <property type="match status" value="1"/>
</dbReference>
<dbReference type="Pfam" id="PF12833">
    <property type="entry name" value="HTH_18"/>
    <property type="match status" value="1"/>
</dbReference>
<accession>A0A2S6I6L0</accession>
<dbReference type="Proteomes" id="UP000237662">
    <property type="component" value="Unassembled WGS sequence"/>
</dbReference>